<evidence type="ECO:0000256" key="4">
    <source>
        <dbReference type="ARBA" id="ARBA00022741"/>
    </source>
</evidence>
<evidence type="ECO:0000256" key="5">
    <source>
        <dbReference type="ARBA" id="ARBA00022777"/>
    </source>
</evidence>
<evidence type="ECO:0000256" key="6">
    <source>
        <dbReference type="ARBA" id="ARBA00022840"/>
    </source>
</evidence>
<dbReference type="Proteomes" id="UP000195602">
    <property type="component" value="Unassembled WGS sequence"/>
</dbReference>
<feature type="region of interest" description="Disordered" evidence="11">
    <location>
        <begin position="466"/>
        <end position="493"/>
    </location>
</feature>
<evidence type="ECO:0000256" key="9">
    <source>
        <dbReference type="PROSITE-ProRule" id="PRU10141"/>
    </source>
</evidence>
<dbReference type="CDD" id="cd08217">
    <property type="entry name" value="STKc_Nek2"/>
    <property type="match status" value="1"/>
</dbReference>
<evidence type="ECO:0000256" key="1">
    <source>
        <dbReference type="ARBA" id="ARBA00012513"/>
    </source>
</evidence>
<evidence type="ECO:0000256" key="2">
    <source>
        <dbReference type="ARBA" id="ARBA00022527"/>
    </source>
</evidence>
<dbReference type="PROSITE" id="PS50011">
    <property type="entry name" value="PROTEIN_KINASE_DOM"/>
    <property type="match status" value="1"/>
</dbReference>
<dbReference type="Gene3D" id="1.10.510.10">
    <property type="entry name" value="Transferase(Phosphotransferase) domain 1"/>
    <property type="match status" value="1"/>
</dbReference>
<dbReference type="AlphaFoldDB" id="A0AA91Q2I6"/>
<evidence type="ECO:0000256" key="10">
    <source>
        <dbReference type="SAM" id="Coils"/>
    </source>
</evidence>
<dbReference type="Pfam" id="PF00069">
    <property type="entry name" value="Pkinase"/>
    <property type="match status" value="2"/>
</dbReference>
<keyword evidence="10" id="KW-0175">Coiled coil</keyword>
<feature type="domain" description="Protein kinase" evidence="12">
    <location>
        <begin position="8"/>
        <end position="291"/>
    </location>
</feature>
<keyword evidence="6 9" id="KW-0067">ATP-binding</keyword>
<evidence type="ECO:0000256" key="3">
    <source>
        <dbReference type="ARBA" id="ARBA00022679"/>
    </source>
</evidence>
<evidence type="ECO:0000256" key="7">
    <source>
        <dbReference type="ARBA" id="ARBA00047899"/>
    </source>
</evidence>
<dbReference type="PANTHER" id="PTHR44899:SF10">
    <property type="entry name" value="NIMA-RELATED KINASE 2"/>
    <property type="match status" value="1"/>
</dbReference>
<evidence type="ECO:0000313" key="14">
    <source>
        <dbReference type="Proteomes" id="UP000195602"/>
    </source>
</evidence>
<dbReference type="InterPro" id="IPR000719">
    <property type="entry name" value="Prot_kinase_dom"/>
</dbReference>
<dbReference type="EC" id="2.7.11.1" evidence="1"/>
<keyword evidence="2 13" id="KW-0723">Serine/threonine-protein kinase</keyword>
<keyword evidence="4 9" id="KW-0547">Nucleotide-binding</keyword>
<feature type="coiled-coil region" evidence="10">
    <location>
        <begin position="300"/>
        <end position="385"/>
    </location>
</feature>
<dbReference type="GO" id="GO:0030447">
    <property type="term" value="P:filamentous growth"/>
    <property type="evidence" value="ECO:0007669"/>
    <property type="project" value="UniProtKB-ARBA"/>
</dbReference>
<keyword evidence="3" id="KW-0808">Transferase</keyword>
<feature type="binding site" evidence="9">
    <location>
        <position position="37"/>
    </location>
    <ligand>
        <name>ATP</name>
        <dbReference type="ChEBI" id="CHEBI:30616"/>
    </ligand>
</feature>
<dbReference type="KEGG" id="clus:A9F13_03g00099"/>
<dbReference type="SMART" id="SM00220">
    <property type="entry name" value="S_TKc"/>
    <property type="match status" value="1"/>
</dbReference>
<dbReference type="InterPro" id="IPR051131">
    <property type="entry name" value="NEK_Ser/Thr_kinase_NIMA"/>
</dbReference>
<evidence type="ECO:0000259" key="12">
    <source>
        <dbReference type="PROSITE" id="PS50011"/>
    </source>
</evidence>
<protein>
    <recommendedName>
        <fullName evidence="1">non-specific serine/threonine protein kinase</fullName>
        <ecNumber evidence="1">2.7.11.1</ecNumber>
    </recommendedName>
</protein>
<dbReference type="PROSITE" id="PS00107">
    <property type="entry name" value="PROTEIN_KINASE_ATP"/>
    <property type="match status" value="1"/>
</dbReference>
<comment type="catalytic activity">
    <reaction evidence="8">
        <text>L-seryl-[protein] + ATP = O-phospho-L-seryl-[protein] + ADP + H(+)</text>
        <dbReference type="Rhea" id="RHEA:17989"/>
        <dbReference type="Rhea" id="RHEA-COMP:9863"/>
        <dbReference type="Rhea" id="RHEA-COMP:11604"/>
        <dbReference type="ChEBI" id="CHEBI:15378"/>
        <dbReference type="ChEBI" id="CHEBI:29999"/>
        <dbReference type="ChEBI" id="CHEBI:30616"/>
        <dbReference type="ChEBI" id="CHEBI:83421"/>
        <dbReference type="ChEBI" id="CHEBI:456216"/>
        <dbReference type="EC" id="2.7.11.1"/>
    </reaction>
</comment>
<keyword evidence="5 13" id="KW-0418">Kinase</keyword>
<dbReference type="EMBL" id="LYUB02000003">
    <property type="protein sequence ID" value="OVF09892.1"/>
    <property type="molecule type" value="Genomic_DNA"/>
</dbReference>
<gene>
    <name evidence="13" type="ORF">A9F13_03g00099</name>
</gene>
<accession>A0AA91Q2I6</accession>
<sequence>MGSIEDEYEPLEVIGKGSFGTVRKVRQKDNGNILVRKEIEYTSMNNQEKNHIISELRILRELDHPNIVRYLRHDHLPGKKAIHIYQEYCDGGDLGKVIQTFKKNKESVPEEFIWEVMVQMLLALHRCHYGINAKKVNLFTGRPTGPEPKVNSETVIIHRDIKPDNIFLLDSGKTAKLGDFGLAKMLTSQNEFAKTYVGTPYYMSPEVLMDNPYSPVCDIWSLGCVLYELCTLHPPFQASTHLQLQARIKTGEIPEISSAYSQQLRSIIYDSITVNPADRPSCYDLLENLSIKMFRKEMDLKNANSTLNEFQKQLLIKNEELKKREMALRALESKVQTQRDELEEEYDKLQMECARQKKSLENELLDEFEMRKRQMDQEAKEMRLNYQREFKHVVEQEVQQRLSEIIQRRGTLDGAEELIRKNSQNSDTSSSASSERYRTNMKPKGPRELVEEKLTFQPQNLYQPHTYQQHSPQQVLQHTNQQQQQQLKPQNRLPLKTKNNEWEMAHPKLPPSRPVGPQTTSSYKKRITDEFERLNLQKRNIPEFEERYLRQNNRH</sequence>
<dbReference type="GO" id="GO:0004674">
    <property type="term" value="F:protein serine/threonine kinase activity"/>
    <property type="evidence" value="ECO:0007669"/>
    <property type="project" value="UniProtKB-KW"/>
</dbReference>
<dbReference type="PROSITE" id="PS00108">
    <property type="entry name" value="PROTEIN_KINASE_ST"/>
    <property type="match status" value="1"/>
</dbReference>
<comment type="catalytic activity">
    <reaction evidence="7">
        <text>L-threonyl-[protein] + ATP = O-phospho-L-threonyl-[protein] + ADP + H(+)</text>
        <dbReference type="Rhea" id="RHEA:46608"/>
        <dbReference type="Rhea" id="RHEA-COMP:11060"/>
        <dbReference type="Rhea" id="RHEA-COMP:11605"/>
        <dbReference type="ChEBI" id="CHEBI:15378"/>
        <dbReference type="ChEBI" id="CHEBI:30013"/>
        <dbReference type="ChEBI" id="CHEBI:30616"/>
        <dbReference type="ChEBI" id="CHEBI:61977"/>
        <dbReference type="ChEBI" id="CHEBI:456216"/>
        <dbReference type="EC" id="2.7.11.1"/>
    </reaction>
</comment>
<name>A0AA91Q2I6_CLALS</name>
<feature type="region of interest" description="Disordered" evidence="11">
    <location>
        <begin position="416"/>
        <end position="447"/>
    </location>
</feature>
<proteinExistence type="predicted"/>
<comment type="caution">
    <text evidence="13">The sequence shown here is derived from an EMBL/GenBank/DDBJ whole genome shotgun (WGS) entry which is preliminary data.</text>
</comment>
<feature type="compositionally biased region" description="Low complexity" evidence="11">
    <location>
        <begin position="472"/>
        <end position="493"/>
    </location>
</feature>
<dbReference type="GO" id="GO:0005524">
    <property type="term" value="F:ATP binding"/>
    <property type="evidence" value="ECO:0007669"/>
    <property type="project" value="UniProtKB-UniRule"/>
</dbReference>
<evidence type="ECO:0000256" key="11">
    <source>
        <dbReference type="SAM" id="MobiDB-lite"/>
    </source>
</evidence>
<evidence type="ECO:0000256" key="8">
    <source>
        <dbReference type="ARBA" id="ARBA00048679"/>
    </source>
</evidence>
<dbReference type="InterPro" id="IPR008271">
    <property type="entry name" value="Ser/Thr_kinase_AS"/>
</dbReference>
<feature type="compositionally biased region" description="Low complexity" evidence="11">
    <location>
        <begin position="423"/>
        <end position="434"/>
    </location>
</feature>
<evidence type="ECO:0000313" key="13">
    <source>
        <dbReference type="EMBL" id="OVF09892.1"/>
    </source>
</evidence>
<organism evidence="13 14">
    <name type="scientific">Clavispora lusitaniae</name>
    <name type="common">Candida lusitaniae</name>
    <dbReference type="NCBI Taxonomy" id="36911"/>
    <lineage>
        <taxon>Eukaryota</taxon>
        <taxon>Fungi</taxon>
        <taxon>Dikarya</taxon>
        <taxon>Ascomycota</taxon>
        <taxon>Saccharomycotina</taxon>
        <taxon>Pichiomycetes</taxon>
        <taxon>Metschnikowiaceae</taxon>
        <taxon>Clavispora</taxon>
    </lineage>
</organism>
<dbReference type="Gene3D" id="3.30.200.20">
    <property type="entry name" value="Phosphorylase Kinase, domain 1"/>
    <property type="match status" value="1"/>
</dbReference>
<dbReference type="SUPFAM" id="SSF56112">
    <property type="entry name" value="Protein kinase-like (PK-like)"/>
    <property type="match status" value="1"/>
</dbReference>
<dbReference type="PANTHER" id="PTHR44899">
    <property type="entry name" value="CAMK FAMILY PROTEIN KINASE"/>
    <property type="match status" value="1"/>
</dbReference>
<dbReference type="InterPro" id="IPR017441">
    <property type="entry name" value="Protein_kinase_ATP_BS"/>
</dbReference>
<reference evidence="13 14" key="1">
    <citation type="submission" date="2017-04" db="EMBL/GenBank/DDBJ databases">
        <title>Draft genome of the yeast Clavispora lusitaniae type strain CBS 6936.</title>
        <authorList>
            <person name="Durrens P."/>
            <person name="Klopp C."/>
            <person name="Biteau N."/>
            <person name="Fitton-Ouhabi V."/>
            <person name="Dementhon K."/>
            <person name="Accoceberry I."/>
            <person name="Sherman D.J."/>
            <person name="Noel T."/>
        </authorList>
    </citation>
    <scope>NUCLEOTIDE SEQUENCE [LARGE SCALE GENOMIC DNA]</scope>
    <source>
        <strain evidence="13 14">CBS 6936</strain>
    </source>
</reference>
<dbReference type="InterPro" id="IPR011009">
    <property type="entry name" value="Kinase-like_dom_sf"/>
</dbReference>